<feature type="chain" id="PRO_5036165525" description="RxLR effector protein" evidence="1">
    <location>
        <begin position="22"/>
        <end position="54"/>
    </location>
</feature>
<evidence type="ECO:0008006" key="6">
    <source>
        <dbReference type="Google" id="ProtNLM"/>
    </source>
</evidence>
<evidence type="ECO:0000313" key="5">
    <source>
        <dbReference type="Proteomes" id="UP000434957"/>
    </source>
</evidence>
<dbReference type="EMBL" id="QXFT01000089">
    <property type="protein sequence ID" value="KAE9355629.1"/>
    <property type="molecule type" value="Genomic_DNA"/>
</dbReference>
<comment type="caution">
    <text evidence="2">The sequence shown here is derived from an EMBL/GenBank/DDBJ whole genome shotgun (WGS) entry which is preliminary data.</text>
</comment>
<proteinExistence type="predicted"/>
<protein>
    <recommendedName>
        <fullName evidence="6">RxLR effector protein</fullName>
    </recommendedName>
</protein>
<sequence length="54" mass="5965">MRPALWRRTLLVAVLLRRCRPFLSCCSASTAVLLHRCRPFLSCCSASSSATAPK</sequence>
<evidence type="ECO:0000313" key="4">
    <source>
        <dbReference type="Proteomes" id="UP000429607"/>
    </source>
</evidence>
<dbReference type="AlphaFoldDB" id="A0A6A3PDR7"/>
<dbReference type="EMBL" id="QXFV01000073">
    <property type="protein sequence ID" value="KAE9050636.1"/>
    <property type="molecule type" value="Genomic_DNA"/>
</dbReference>
<evidence type="ECO:0000256" key="1">
    <source>
        <dbReference type="SAM" id="SignalP"/>
    </source>
</evidence>
<gene>
    <name evidence="2" type="ORF">PR001_g2217</name>
    <name evidence="3" type="ORF">PR003_g2753</name>
</gene>
<keyword evidence="1" id="KW-0732">Signal</keyword>
<evidence type="ECO:0000313" key="2">
    <source>
        <dbReference type="EMBL" id="KAE9050636.1"/>
    </source>
</evidence>
<feature type="signal peptide" evidence="1">
    <location>
        <begin position="1"/>
        <end position="21"/>
    </location>
</feature>
<reference evidence="2 4" key="1">
    <citation type="submission" date="2018-09" db="EMBL/GenBank/DDBJ databases">
        <title>Genomic investigation of the strawberry pathogen Phytophthora fragariae indicates pathogenicity is determined by transcriptional variation in three key races.</title>
        <authorList>
            <person name="Adams T.M."/>
            <person name="Armitage A.D."/>
            <person name="Sobczyk M.K."/>
            <person name="Bates H.J."/>
            <person name="Dunwell J.M."/>
            <person name="Nellist C.F."/>
            <person name="Harrison R.J."/>
        </authorList>
    </citation>
    <scope>NUCLEOTIDE SEQUENCE [LARGE SCALE GENOMIC DNA]</scope>
    <source>
        <strain evidence="2 4">SCRP249</strain>
        <strain evidence="3 5">SCRP333</strain>
    </source>
</reference>
<organism evidence="2 4">
    <name type="scientific">Phytophthora rubi</name>
    <dbReference type="NCBI Taxonomy" id="129364"/>
    <lineage>
        <taxon>Eukaryota</taxon>
        <taxon>Sar</taxon>
        <taxon>Stramenopiles</taxon>
        <taxon>Oomycota</taxon>
        <taxon>Peronosporomycetes</taxon>
        <taxon>Peronosporales</taxon>
        <taxon>Peronosporaceae</taxon>
        <taxon>Phytophthora</taxon>
    </lineage>
</organism>
<name>A0A6A3PDR7_9STRA</name>
<accession>A0A6A3PDR7</accession>
<evidence type="ECO:0000313" key="3">
    <source>
        <dbReference type="EMBL" id="KAE9355629.1"/>
    </source>
</evidence>
<keyword evidence="5" id="KW-1185">Reference proteome</keyword>
<dbReference type="Proteomes" id="UP000434957">
    <property type="component" value="Unassembled WGS sequence"/>
</dbReference>
<dbReference type="Proteomes" id="UP000429607">
    <property type="component" value="Unassembled WGS sequence"/>
</dbReference>